<dbReference type="EMBL" id="BAABCJ010000001">
    <property type="protein sequence ID" value="GAA3691886.1"/>
    <property type="molecule type" value="Genomic_DNA"/>
</dbReference>
<proteinExistence type="predicted"/>
<comment type="caution">
    <text evidence="2">The sequence shown here is derived from an EMBL/GenBank/DDBJ whole genome shotgun (WGS) entry which is preliminary data.</text>
</comment>
<evidence type="ECO:0000313" key="3">
    <source>
        <dbReference type="Proteomes" id="UP001501536"/>
    </source>
</evidence>
<keyword evidence="3" id="KW-1185">Reference proteome</keyword>
<dbReference type="Proteomes" id="UP001501536">
    <property type="component" value="Unassembled WGS sequence"/>
</dbReference>
<reference evidence="3" key="1">
    <citation type="journal article" date="2019" name="Int. J. Syst. Evol. Microbiol.">
        <title>The Global Catalogue of Microorganisms (GCM) 10K type strain sequencing project: providing services to taxonomists for standard genome sequencing and annotation.</title>
        <authorList>
            <consortium name="The Broad Institute Genomics Platform"/>
            <consortium name="The Broad Institute Genome Sequencing Center for Infectious Disease"/>
            <person name="Wu L."/>
            <person name="Ma J."/>
        </authorList>
    </citation>
    <scope>NUCLEOTIDE SEQUENCE [LARGE SCALE GENOMIC DNA]</scope>
    <source>
        <strain evidence="3">JCM 16961</strain>
    </source>
</reference>
<accession>A0ABP7CPR6</accession>
<evidence type="ECO:0000313" key="2">
    <source>
        <dbReference type="EMBL" id="GAA3691886.1"/>
    </source>
</evidence>
<gene>
    <name evidence="2" type="ORF">GCM10022377_00300</name>
</gene>
<feature type="compositionally biased region" description="Polar residues" evidence="1">
    <location>
        <begin position="33"/>
        <end position="51"/>
    </location>
</feature>
<protein>
    <submittedName>
        <fullName evidence="2">Uncharacterized protein</fullName>
    </submittedName>
</protein>
<sequence>MAKNTGRGHRVGAVKSRSEFKRGNTWFKRDSTTGRILNGSPNQHKGVSNEK</sequence>
<dbReference type="RefSeq" id="WP_344878233.1">
    <property type="nucleotide sequence ID" value="NZ_BAABCJ010000001.1"/>
</dbReference>
<organism evidence="2 3">
    <name type="scientific">Zhihengliuella alba</name>
    <dbReference type="NCBI Taxonomy" id="547018"/>
    <lineage>
        <taxon>Bacteria</taxon>
        <taxon>Bacillati</taxon>
        <taxon>Actinomycetota</taxon>
        <taxon>Actinomycetes</taxon>
        <taxon>Micrococcales</taxon>
        <taxon>Micrococcaceae</taxon>
        <taxon>Zhihengliuella</taxon>
    </lineage>
</organism>
<feature type="region of interest" description="Disordered" evidence="1">
    <location>
        <begin position="22"/>
        <end position="51"/>
    </location>
</feature>
<evidence type="ECO:0000256" key="1">
    <source>
        <dbReference type="SAM" id="MobiDB-lite"/>
    </source>
</evidence>
<feature type="compositionally biased region" description="Basic and acidic residues" evidence="1">
    <location>
        <begin position="22"/>
        <end position="32"/>
    </location>
</feature>
<name>A0ABP7CPR6_9MICC</name>